<evidence type="ECO:0000256" key="1">
    <source>
        <dbReference type="SAM" id="MobiDB-lite"/>
    </source>
</evidence>
<dbReference type="RefSeq" id="WP_007699346.1">
    <property type="nucleotide sequence ID" value="NZ_AOIQ01000010.1"/>
</dbReference>
<name>M0BNU0_9EURY</name>
<dbReference type="OrthoDB" id="198318at2157"/>
<dbReference type="AlphaFoldDB" id="M0BNU0"/>
<gene>
    <name evidence="2" type="ORF">C479_06017</name>
</gene>
<dbReference type="EMBL" id="AOIQ01000010">
    <property type="protein sequence ID" value="ELZ11978.1"/>
    <property type="molecule type" value="Genomic_DNA"/>
</dbReference>
<evidence type="ECO:0000313" key="2">
    <source>
        <dbReference type="EMBL" id="ELZ11978.1"/>
    </source>
</evidence>
<dbReference type="Proteomes" id="UP000011560">
    <property type="component" value="Unassembled WGS sequence"/>
</dbReference>
<sequence length="144" mass="15303">MADRIASDHPSVETVRTSCVATATGHRLEIPADAVELVPADDVVRLVVDGDERSARIEPALTGETRSITGVYESPSLARTPGEGTDLLEAWLDENGIDDGSSVLLDVVEADFYYGLRTPGESTVYAAKEPPSDSLASIAEDLED</sequence>
<accession>M0BNU0</accession>
<protein>
    <submittedName>
        <fullName evidence="2">Uncharacterized protein</fullName>
    </submittedName>
</protein>
<reference evidence="2 3" key="1">
    <citation type="journal article" date="2014" name="PLoS Genet.">
        <title>Phylogenetically driven sequencing of extremely halophilic archaea reveals strategies for static and dynamic osmo-response.</title>
        <authorList>
            <person name="Becker E.A."/>
            <person name="Seitzer P.M."/>
            <person name="Tritt A."/>
            <person name="Larsen D."/>
            <person name="Krusor M."/>
            <person name="Yao A.I."/>
            <person name="Wu D."/>
            <person name="Madern D."/>
            <person name="Eisen J.A."/>
            <person name="Darling A.E."/>
            <person name="Facciotti M.T."/>
        </authorList>
    </citation>
    <scope>NUCLEOTIDE SEQUENCE [LARGE SCALE GENOMIC DNA]</scope>
    <source>
        <strain evidence="2 3">JCM 14624</strain>
    </source>
</reference>
<comment type="caution">
    <text evidence="2">The sequence shown here is derived from an EMBL/GenBank/DDBJ whole genome shotgun (WGS) entry which is preliminary data.</text>
</comment>
<dbReference type="Pfam" id="PF23424">
    <property type="entry name" value="DUF7112"/>
    <property type="match status" value="1"/>
</dbReference>
<dbReference type="STRING" id="1227490.C479_06017"/>
<organism evidence="2 3">
    <name type="scientific">Halovivax asiaticus JCM 14624</name>
    <dbReference type="NCBI Taxonomy" id="1227490"/>
    <lineage>
        <taxon>Archaea</taxon>
        <taxon>Methanobacteriati</taxon>
        <taxon>Methanobacteriota</taxon>
        <taxon>Stenosarchaea group</taxon>
        <taxon>Halobacteria</taxon>
        <taxon>Halobacteriales</taxon>
        <taxon>Natrialbaceae</taxon>
        <taxon>Halovivax</taxon>
    </lineage>
</organism>
<keyword evidence="3" id="KW-1185">Reference proteome</keyword>
<dbReference type="InterPro" id="IPR055536">
    <property type="entry name" value="DUF7112"/>
</dbReference>
<feature type="region of interest" description="Disordered" evidence="1">
    <location>
        <begin position="123"/>
        <end position="144"/>
    </location>
</feature>
<proteinExistence type="predicted"/>
<evidence type="ECO:0000313" key="3">
    <source>
        <dbReference type="Proteomes" id="UP000011560"/>
    </source>
</evidence>